<reference evidence="9" key="1">
    <citation type="submission" date="2023-04" db="EMBL/GenBank/DDBJ databases">
        <title>Black Yeasts Isolated from many extreme environments.</title>
        <authorList>
            <person name="Coleine C."/>
            <person name="Stajich J.E."/>
            <person name="Selbmann L."/>
        </authorList>
    </citation>
    <scope>NUCLEOTIDE SEQUENCE</scope>
    <source>
        <strain evidence="9">CCFEE 5312</strain>
    </source>
</reference>
<feature type="transmembrane region" description="Helical" evidence="7">
    <location>
        <begin position="75"/>
        <end position="95"/>
    </location>
</feature>
<protein>
    <recommendedName>
        <fullName evidence="8">Amino acid permease/ SLC12A domain-containing protein</fullName>
    </recommendedName>
</protein>
<feature type="transmembrane region" description="Helical" evidence="7">
    <location>
        <begin position="115"/>
        <end position="136"/>
    </location>
</feature>
<feature type="transmembrane region" description="Helical" evidence="7">
    <location>
        <begin position="475"/>
        <end position="492"/>
    </location>
</feature>
<dbReference type="AlphaFoldDB" id="A0AAJ0GFV7"/>
<comment type="subcellular location">
    <subcellularLocation>
        <location evidence="1">Membrane</location>
        <topology evidence="1">Multi-pass membrane protein</topology>
    </subcellularLocation>
</comment>
<dbReference type="InterPro" id="IPR004841">
    <property type="entry name" value="AA-permease/SLC12A_dom"/>
</dbReference>
<accession>A0AAJ0GFV7</accession>
<feature type="transmembrane region" description="Helical" evidence="7">
    <location>
        <begin position="321"/>
        <end position="346"/>
    </location>
</feature>
<feature type="transmembrane region" description="Helical" evidence="7">
    <location>
        <begin position="156"/>
        <end position="178"/>
    </location>
</feature>
<feature type="transmembrane region" description="Helical" evidence="7">
    <location>
        <begin position="48"/>
        <end position="69"/>
    </location>
</feature>
<feature type="transmembrane region" description="Helical" evidence="7">
    <location>
        <begin position="269"/>
        <end position="288"/>
    </location>
</feature>
<dbReference type="Gene3D" id="1.20.1740.10">
    <property type="entry name" value="Amino acid/polyamine transporter I"/>
    <property type="match status" value="1"/>
</dbReference>
<feature type="domain" description="Amino acid permease/ SLC12A" evidence="8">
    <location>
        <begin position="47"/>
        <end position="500"/>
    </location>
</feature>
<evidence type="ECO:0000256" key="1">
    <source>
        <dbReference type="ARBA" id="ARBA00004141"/>
    </source>
</evidence>
<evidence type="ECO:0000256" key="4">
    <source>
        <dbReference type="ARBA" id="ARBA00022970"/>
    </source>
</evidence>
<keyword evidence="2" id="KW-0813">Transport</keyword>
<keyword evidence="10" id="KW-1185">Reference proteome</keyword>
<evidence type="ECO:0000313" key="10">
    <source>
        <dbReference type="Proteomes" id="UP001271007"/>
    </source>
</evidence>
<feature type="transmembrane region" description="Helical" evidence="7">
    <location>
        <begin position="228"/>
        <end position="248"/>
    </location>
</feature>
<evidence type="ECO:0000256" key="3">
    <source>
        <dbReference type="ARBA" id="ARBA00022692"/>
    </source>
</evidence>
<dbReference type="PROSITE" id="PS00218">
    <property type="entry name" value="AMINO_ACID_PERMEASE_1"/>
    <property type="match status" value="1"/>
</dbReference>
<dbReference type="Proteomes" id="UP001271007">
    <property type="component" value="Unassembled WGS sequence"/>
</dbReference>
<comment type="caution">
    <text evidence="9">The sequence shown here is derived from an EMBL/GenBank/DDBJ whole genome shotgun (WGS) entry which is preliminary data.</text>
</comment>
<dbReference type="PANTHER" id="PTHR43341">
    <property type="entry name" value="AMINO ACID PERMEASE"/>
    <property type="match status" value="1"/>
</dbReference>
<evidence type="ECO:0000256" key="5">
    <source>
        <dbReference type="ARBA" id="ARBA00022989"/>
    </source>
</evidence>
<feature type="transmembrane region" description="Helical" evidence="7">
    <location>
        <begin position="438"/>
        <end position="463"/>
    </location>
</feature>
<evidence type="ECO:0000256" key="7">
    <source>
        <dbReference type="SAM" id="Phobius"/>
    </source>
</evidence>
<dbReference type="FunFam" id="1.20.1740.10:FF:000070">
    <property type="entry name" value="Amino acid transporter (Eurofung)"/>
    <property type="match status" value="1"/>
</dbReference>
<evidence type="ECO:0000313" key="9">
    <source>
        <dbReference type="EMBL" id="KAK3056750.1"/>
    </source>
</evidence>
<feature type="transmembrane region" description="Helical" evidence="7">
    <location>
        <begin position="396"/>
        <end position="417"/>
    </location>
</feature>
<feature type="transmembrane region" description="Helical" evidence="7">
    <location>
        <begin position="190"/>
        <end position="208"/>
    </location>
</feature>
<name>A0AAJ0GFV7_9PEZI</name>
<dbReference type="InterPro" id="IPR050524">
    <property type="entry name" value="APC_YAT"/>
</dbReference>
<keyword evidence="5 7" id="KW-1133">Transmembrane helix</keyword>
<dbReference type="EMBL" id="JAWDJX010000005">
    <property type="protein sequence ID" value="KAK3056750.1"/>
    <property type="molecule type" value="Genomic_DNA"/>
</dbReference>
<proteinExistence type="predicted"/>
<evidence type="ECO:0000259" key="8">
    <source>
        <dbReference type="Pfam" id="PF00324"/>
    </source>
</evidence>
<dbReference type="InterPro" id="IPR004840">
    <property type="entry name" value="Amino_acid_permease_CS"/>
</dbReference>
<organism evidence="9 10">
    <name type="scientific">Extremus antarcticus</name>
    <dbReference type="NCBI Taxonomy" id="702011"/>
    <lineage>
        <taxon>Eukaryota</taxon>
        <taxon>Fungi</taxon>
        <taxon>Dikarya</taxon>
        <taxon>Ascomycota</taxon>
        <taxon>Pezizomycotina</taxon>
        <taxon>Dothideomycetes</taxon>
        <taxon>Dothideomycetidae</taxon>
        <taxon>Mycosphaerellales</taxon>
        <taxon>Extremaceae</taxon>
        <taxon>Extremus</taxon>
    </lineage>
</organism>
<evidence type="ECO:0000256" key="6">
    <source>
        <dbReference type="ARBA" id="ARBA00023136"/>
    </source>
</evidence>
<evidence type="ECO:0000256" key="2">
    <source>
        <dbReference type="ARBA" id="ARBA00022448"/>
    </source>
</evidence>
<dbReference type="PIRSF" id="PIRSF006060">
    <property type="entry name" value="AA_transporter"/>
    <property type="match status" value="1"/>
</dbReference>
<dbReference type="GO" id="GO:0016020">
    <property type="term" value="C:membrane"/>
    <property type="evidence" value="ECO:0007669"/>
    <property type="project" value="UniProtKB-SubCell"/>
</dbReference>
<dbReference type="Pfam" id="PF00324">
    <property type="entry name" value="AA_permease"/>
    <property type="match status" value="1"/>
</dbReference>
<keyword evidence="4" id="KW-0029">Amino-acid transport</keyword>
<sequence>MSDSDVEKKFEYPDQKVFDQSHGHGQIDIVEDHGADSQLQRQLSTRHITMIALGSSIGMGLWLGSGSSLASGGPAGIFIGYLLSGTMIWAVSHSIGEMAVMYPLPSAFVQWSNKFVDPACGFALGYAYWMNYFITIANELQAVNTVLSFWTTAVPIAAWMSIFWVVIILVNVLGVKFFAEIEVVCSMIKFGWIFVVIISGIVISAGGAPGHGAIGFRYWNQDPFTNGFKGFLSVMPTCIFAMAGSENAGLVASETRNPRRSVPKAVGSIWLRLSLFYIMGSLIVTITVSPTNPDIFGGSGTNASPFVIAYREAALPALAHIMNAVIFISVLSTGSISGFGGSRTLLGLSQIGMAPRIMQKADSWGRPWYALIPTLVIGGGLSYLNVNYSGAEVFSWFSNLTSLFTLFGWGMICLSHIRMRHAWKIQGRSVEDLPWKTWTWPWGAYWGLFWCIVLIIAEFYLALWPLGEKPSAEHFFSTYVSVIAIVICYLGAKIYYRQRRWVDTATIDLDAGRRFYKDQEIEECDAKNKSWAKKGLEAIWS</sequence>
<dbReference type="GO" id="GO:0015171">
    <property type="term" value="F:amino acid transmembrane transporter activity"/>
    <property type="evidence" value="ECO:0007669"/>
    <property type="project" value="TreeGrafter"/>
</dbReference>
<gene>
    <name evidence="9" type="ORF">LTR09_002543</name>
</gene>
<keyword evidence="3 7" id="KW-0812">Transmembrane</keyword>
<dbReference type="PANTHER" id="PTHR43341:SF37">
    <property type="entry name" value="AMINO ACID TRANSPORTER (EUROFUNG)"/>
    <property type="match status" value="1"/>
</dbReference>
<feature type="transmembrane region" description="Helical" evidence="7">
    <location>
        <begin position="367"/>
        <end position="384"/>
    </location>
</feature>
<keyword evidence="6 7" id="KW-0472">Membrane</keyword>